<feature type="transmembrane region" description="Helical" evidence="1">
    <location>
        <begin position="66"/>
        <end position="84"/>
    </location>
</feature>
<evidence type="ECO:0000313" key="2">
    <source>
        <dbReference type="EMBL" id="AXY77078.1"/>
    </source>
</evidence>
<keyword evidence="1" id="KW-1133">Transmembrane helix</keyword>
<dbReference type="OrthoDB" id="655674at2"/>
<sequence>MDNTVHFVLSQSILIAFFIGIVRYRKIDPAYYPFFYYTCIAVLMEVLAHIFTLYNRADLHLPALHIYSYLEFCLFAWLFHNWGLFNRQKTVFISVLIIFFVVWVISSFFVHGFKELNYYFLTLYSFALIFFSVSTFNKVVVHERGNIFRNPKFLICIGIIIFYTFFILFNVTSLSVFRQNVSKSFRANLQQINVYTNLLVNLLYAVAILWIPRKQNFTTPFSS</sequence>
<name>A0A3B7MSG2_9BACT</name>
<evidence type="ECO:0000313" key="3">
    <source>
        <dbReference type="Proteomes" id="UP000263900"/>
    </source>
</evidence>
<proteinExistence type="predicted"/>
<keyword evidence="1" id="KW-0812">Transmembrane</keyword>
<feature type="transmembrane region" description="Helical" evidence="1">
    <location>
        <begin position="118"/>
        <end position="141"/>
    </location>
</feature>
<feature type="transmembrane region" description="Helical" evidence="1">
    <location>
        <begin position="6"/>
        <end position="22"/>
    </location>
</feature>
<organism evidence="2 3">
    <name type="scientific">Paraflavitalea soli</name>
    <dbReference type="NCBI Taxonomy" id="2315862"/>
    <lineage>
        <taxon>Bacteria</taxon>
        <taxon>Pseudomonadati</taxon>
        <taxon>Bacteroidota</taxon>
        <taxon>Chitinophagia</taxon>
        <taxon>Chitinophagales</taxon>
        <taxon>Chitinophagaceae</taxon>
        <taxon>Paraflavitalea</taxon>
    </lineage>
</organism>
<feature type="transmembrane region" description="Helical" evidence="1">
    <location>
        <begin position="91"/>
        <end position="112"/>
    </location>
</feature>
<feature type="transmembrane region" description="Helical" evidence="1">
    <location>
        <begin position="153"/>
        <end position="172"/>
    </location>
</feature>
<feature type="transmembrane region" description="Helical" evidence="1">
    <location>
        <begin position="192"/>
        <end position="211"/>
    </location>
</feature>
<protein>
    <submittedName>
        <fullName evidence="2">Uncharacterized protein</fullName>
    </submittedName>
</protein>
<dbReference type="AlphaFoldDB" id="A0A3B7MSG2"/>
<accession>A0A3B7MSG2</accession>
<dbReference type="Proteomes" id="UP000263900">
    <property type="component" value="Chromosome"/>
</dbReference>
<dbReference type="KEGG" id="pseg:D3H65_25190"/>
<keyword evidence="1" id="KW-0472">Membrane</keyword>
<keyword evidence="3" id="KW-1185">Reference proteome</keyword>
<feature type="transmembrane region" description="Helical" evidence="1">
    <location>
        <begin position="34"/>
        <end position="54"/>
    </location>
</feature>
<gene>
    <name evidence="2" type="ORF">D3H65_25190</name>
</gene>
<dbReference type="EMBL" id="CP032157">
    <property type="protein sequence ID" value="AXY77078.1"/>
    <property type="molecule type" value="Genomic_DNA"/>
</dbReference>
<evidence type="ECO:0000256" key="1">
    <source>
        <dbReference type="SAM" id="Phobius"/>
    </source>
</evidence>
<reference evidence="2 3" key="1">
    <citation type="submission" date="2018-09" db="EMBL/GenBank/DDBJ databases">
        <title>Genome sequencing of strain 6GH32-13.</title>
        <authorList>
            <person name="Weon H.-Y."/>
            <person name="Heo J."/>
            <person name="Kwon S.-W."/>
        </authorList>
    </citation>
    <scope>NUCLEOTIDE SEQUENCE [LARGE SCALE GENOMIC DNA]</scope>
    <source>
        <strain evidence="2 3">5GH32-13</strain>
    </source>
</reference>